<dbReference type="AlphaFoldDB" id="A0A5E4NDH2"/>
<organism evidence="1 2">
    <name type="scientific">Cinara cedri</name>
    <dbReference type="NCBI Taxonomy" id="506608"/>
    <lineage>
        <taxon>Eukaryota</taxon>
        <taxon>Metazoa</taxon>
        <taxon>Ecdysozoa</taxon>
        <taxon>Arthropoda</taxon>
        <taxon>Hexapoda</taxon>
        <taxon>Insecta</taxon>
        <taxon>Pterygota</taxon>
        <taxon>Neoptera</taxon>
        <taxon>Paraneoptera</taxon>
        <taxon>Hemiptera</taxon>
        <taxon>Sternorrhyncha</taxon>
        <taxon>Aphidomorpha</taxon>
        <taxon>Aphidoidea</taxon>
        <taxon>Aphididae</taxon>
        <taxon>Lachninae</taxon>
        <taxon>Cinara</taxon>
    </lineage>
</organism>
<reference evidence="1 2" key="1">
    <citation type="submission" date="2019-08" db="EMBL/GenBank/DDBJ databases">
        <authorList>
            <person name="Alioto T."/>
            <person name="Alioto T."/>
            <person name="Gomez Garrido J."/>
        </authorList>
    </citation>
    <scope>NUCLEOTIDE SEQUENCE [LARGE SCALE GENOMIC DNA]</scope>
</reference>
<dbReference type="OrthoDB" id="6990578at2759"/>
<dbReference type="EMBL" id="CABPRJ010001992">
    <property type="protein sequence ID" value="VVC42762.1"/>
    <property type="molecule type" value="Genomic_DNA"/>
</dbReference>
<keyword evidence="2" id="KW-1185">Reference proteome</keyword>
<evidence type="ECO:0000313" key="2">
    <source>
        <dbReference type="Proteomes" id="UP000325440"/>
    </source>
</evidence>
<gene>
    <name evidence="1" type="ORF">CINCED_3A008835</name>
</gene>
<accession>A0A5E4NDH2</accession>
<sequence length="275" mass="31789">MARKEKTGDSQLIIDLSYLLDEFIAKLFNIEREVGHLKKKHGDFAIVYKCKRLFVQRYALRKYTDVAIDITSKLSRFFTLPITDKKFAKKVMYWFENKEKYEDEVELAAQYAAWRVKNKGSILFSVYKKIDHENLVSFSKKEVRPLLKPIYSKKFLEEEQESAAEYLDAFEEHSSASATKLSSEIDDKKTKGSEQFFAEIKEQLTAQVIQVQYLTDTVIEIVIKAPLAAKNFQPGQFFRLQNFETNSKRNNNTQLAMEGIAVTGSEEALLICVNS</sequence>
<evidence type="ECO:0000313" key="1">
    <source>
        <dbReference type="EMBL" id="VVC42762.1"/>
    </source>
</evidence>
<dbReference type="Proteomes" id="UP000325440">
    <property type="component" value="Unassembled WGS sequence"/>
</dbReference>
<name>A0A5E4NDH2_9HEMI</name>
<dbReference type="InterPro" id="IPR017938">
    <property type="entry name" value="Riboflavin_synthase-like_b-brl"/>
</dbReference>
<dbReference type="SUPFAM" id="SSF63380">
    <property type="entry name" value="Riboflavin synthase domain-like"/>
    <property type="match status" value="1"/>
</dbReference>
<protein>
    <submittedName>
        <fullName evidence="1">Riboflavin synthase-like beta-barrel</fullName>
    </submittedName>
</protein>
<proteinExistence type="predicted"/>